<dbReference type="PANTHER" id="PTHR36539:SF1">
    <property type="entry name" value="BACTERIAL MICROCOMPARTMENT SHELL VERTEX PROTEIN EUTN"/>
    <property type="match status" value="1"/>
</dbReference>
<evidence type="ECO:0000256" key="1">
    <source>
        <dbReference type="ARBA" id="ARBA00024322"/>
    </source>
</evidence>
<dbReference type="Pfam" id="PF03319">
    <property type="entry name" value="EutN_CcmL"/>
    <property type="match status" value="1"/>
</dbReference>
<dbReference type="InterPro" id="IPR036677">
    <property type="entry name" value="EutN_CcmL_sf"/>
</dbReference>
<dbReference type="PROSITE" id="PS51932">
    <property type="entry name" value="BMV"/>
    <property type="match status" value="1"/>
</dbReference>
<dbReference type="GO" id="GO:0031469">
    <property type="term" value="C:bacterial microcompartment"/>
    <property type="evidence" value="ECO:0007669"/>
    <property type="project" value="UniProtKB-SubCell"/>
</dbReference>
<organism evidence="3 4">
    <name type="scientific">Eiseniibacteriota bacterium</name>
    <dbReference type="NCBI Taxonomy" id="2212470"/>
    <lineage>
        <taxon>Bacteria</taxon>
        <taxon>Candidatus Eiseniibacteriota</taxon>
    </lineage>
</organism>
<dbReference type="EMBL" id="JABFRW010000215">
    <property type="protein sequence ID" value="NOT35733.1"/>
    <property type="molecule type" value="Genomic_DNA"/>
</dbReference>
<sequence>MILAQVLGTVVSTRKDRGLVGLKLMLCRELDATLKPLGNYVVAVDAVGAGTDEVVLVASGSSARLTEASKDKPVDAVITGIVDVVEVGGRDVYSKREGVTA</sequence>
<evidence type="ECO:0000313" key="3">
    <source>
        <dbReference type="EMBL" id="NOT35733.1"/>
    </source>
</evidence>
<protein>
    <submittedName>
        <fullName evidence="3">EutN/CcmL family microcompartment protein</fullName>
    </submittedName>
</protein>
<dbReference type="Proteomes" id="UP000580839">
    <property type="component" value="Unassembled WGS sequence"/>
</dbReference>
<comment type="caution">
    <text evidence="3">The sequence shown here is derived from an EMBL/GenBank/DDBJ whole genome shotgun (WGS) entry which is preliminary data.</text>
</comment>
<dbReference type="PANTHER" id="PTHR36539">
    <property type="entry name" value="ETHANOLAMINE UTILIZATION PROTEIN EUTN"/>
    <property type="match status" value="1"/>
</dbReference>
<reference evidence="3 4" key="1">
    <citation type="submission" date="2020-04" db="EMBL/GenBank/DDBJ databases">
        <title>Metagenomic profiling of ammonia- and methane-oxidizing microorganisms in a Dutch drinking water treatment plant.</title>
        <authorList>
            <person name="Poghosyan L."/>
            <person name="Leucker S."/>
        </authorList>
    </citation>
    <scope>NUCLEOTIDE SEQUENCE [LARGE SCALE GENOMIC DNA]</scope>
    <source>
        <strain evidence="3">S-RSF-IL-03</strain>
    </source>
</reference>
<dbReference type="AlphaFoldDB" id="A0A849SPN3"/>
<dbReference type="SUPFAM" id="SSF159133">
    <property type="entry name" value="EutN/CcmL-like"/>
    <property type="match status" value="1"/>
</dbReference>
<evidence type="ECO:0000313" key="4">
    <source>
        <dbReference type="Proteomes" id="UP000580839"/>
    </source>
</evidence>
<name>A0A849SPN3_UNCEI</name>
<accession>A0A849SPN3</accession>
<evidence type="ECO:0000256" key="2">
    <source>
        <dbReference type="ARBA" id="ARBA00024446"/>
    </source>
</evidence>
<proteinExistence type="predicted"/>
<keyword evidence="2" id="KW-1283">Bacterial microcompartment</keyword>
<dbReference type="InterPro" id="IPR004992">
    <property type="entry name" value="EutN_CcmL"/>
</dbReference>
<dbReference type="Gene3D" id="2.40.50.220">
    <property type="entry name" value="EutN/Ccml"/>
    <property type="match status" value="1"/>
</dbReference>
<dbReference type="CDD" id="cd01614">
    <property type="entry name" value="EutN_CcmL"/>
    <property type="match status" value="1"/>
</dbReference>
<gene>
    <name evidence="3" type="ORF">HOP12_16450</name>
</gene>
<comment type="subcellular location">
    <subcellularLocation>
        <location evidence="1">Bacterial microcompartment</location>
    </subcellularLocation>
</comment>